<dbReference type="SUPFAM" id="SSF53822">
    <property type="entry name" value="Periplasmic binding protein-like I"/>
    <property type="match status" value="1"/>
</dbReference>
<name>A0A563DSE1_9MICO</name>
<feature type="domain" description="HTH cro/C1-type" evidence="5">
    <location>
        <begin position="1"/>
        <end position="40"/>
    </location>
</feature>
<organism evidence="6 7">
    <name type="scientific">Leekyejoonella antrihumi</name>
    <dbReference type="NCBI Taxonomy" id="1660198"/>
    <lineage>
        <taxon>Bacteria</taxon>
        <taxon>Bacillati</taxon>
        <taxon>Actinomycetota</taxon>
        <taxon>Actinomycetes</taxon>
        <taxon>Micrococcales</taxon>
        <taxon>Dermacoccaceae</taxon>
        <taxon>Leekyejoonella</taxon>
    </lineage>
</organism>
<evidence type="ECO:0000313" key="7">
    <source>
        <dbReference type="Proteomes" id="UP000320244"/>
    </source>
</evidence>
<gene>
    <name evidence="6" type="ORF">FGL98_22165</name>
</gene>
<keyword evidence="1" id="KW-0805">Transcription regulation</keyword>
<dbReference type="PROSITE" id="PS50943">
    <property type="entry name" value="HTH_CROC1"/>
    <property type="match status" value="1"/>
</dbReference>
<sequence length="329" mass="35121">MSLAEVARESGVAVSTVSRYVRGELRVSPDTAKRIDRALQKGGHTRAERTPHDLCVGLVVPSLDNPYFAALADAVVDAAAADGVEVLTTLTGSSAARERTGVDRLARTPAVTGIIYLGMNSTNEAFSGRIGEELPVVFLDEFVQARGQRIARVTADSFGGAYQATTHLLSIGHRRVAHLGGPRGLVTADQREAGYRAALADHGVEAQEQLIVRGPYSADLGMNFFAHMSRSTTTPTAVFSASDIAAIGVLEAARRAAIPIPEELSVIGCDGITLGDWTTPRLTTVAQPTETMARRALDEVRRLIDGAEPQDHLLSMRLQLRESTRPVSS</sequence>
<keyword evidence="2" id="KW-0238">DNA-binding</keyword>
<dbReference type="InterPro" id="IPR010982">
    <property type="entry name" value="Lambda_DNA-bd_dom_sf"/>
</dbReference>
<feature type="domain" description="HTH lacI-type" evidence="4">
    <location>
        <begin position="1"/>
        <end position="41"/>
    </location>
</feature>
<dbReference type="InterPro" id="IPR000843">
    <property type="entry name" value="HTH_LacI"/>
</dbReference>
<dbReference type="Pfam" id="PF00356">
    <property type="entry name" value="LacI"/>
    <property type="match status" value="1"/>
</dbReference>
<evidence type="ECO:0000256" key="3">
    <source>
        <dbReference type="ARBA" id="ARBA00023163"/>
    </source>
</evidence>
<evidence type="ECO:0000256" key="1">
    <source>
        <dbReference type="ARBA" id="ARBA00023015"/>
    </source>
</evidence>
<dbReference type="PANTHER" id="PTHR30146:SF153">
    <property type="entry name" value="LACTOSE OPERON REPRESSOR"/>
    <property type="match status" value="1"/>
</dbReference>
<keyword evidence="7" id="KW-1185">Reference proteome</keyword>
<dbReference type="CDD" id="cd01392">
    <property type="entry name" value="HTH_LacI"/>
    <property type="match status" value="1"/>
</dbReference>
<dbReference type="Proteomes" id="UP000320244">
    <property type="component" value="Unassembled WGS sequence"/>
</dbReference>
<dbReference type="SMART" id="SM00354">
    <property type="entry name" value="HTH_LACI"/>
    <property type="match status" value="1"/>
</dbReference>
<comment type="caution">
    <text evidence="6">The sequence shown here is derived from an EMBL/GenBank/DDBJ whole genome shotgun (WGS) entry which is preliminary data.</text>
</comment>
<evidence type="ECO:0000259" key="5">
    <source>
        <dbReference type="PROSITE" id="PS50943"/>
    </source>
</evidence>
<dbReference type="CDD" id="cd06267">
    <property type="entry name" value="PBP1_LacI_sugar_binding-like"/>
    <property type="match status" value="1"/>
</dbReference>
<reference evidence="6 7" key="1">
    <citation type="submission" date="2019-05" db="EMBL/GenBank/DDBJ databases">
        <authorList>
            <person name="Lee S.D."/>
        </authorList>
    </citation>
    <scope>NUCLEOTIDE SEQUENCE [LARGE SCALE GENOMIC DNA]</scope>
    <source>
        <strain evidence="6 7">C5-26</strain>
    </source>
</reference>
<evidence type="ECO:0000259" key="4">
    <source>
        <dbReference type="PROSITE" id="PS50932"/>
    </source>
</evidence>
<dbReference type="InterPro" id="IPR046335">
    <property type="entry name" value="LacI/GalR-like_sensor"/>
</dbReference>
<dbReference type="EMBL" id="VCQV01000047">
    <property type="protein sequence ID" value="TWP33178.1"/>
    <property type="molecule type" value="Genomic_DNA"/>
</dbReference>
<dbReference type="Pfam" id="PF13377">
    <property type="entry name" value="Peripla_BP_3"/>
    <property type="match status" value="1"/>
</dbReference>
<dbReference type="AlphaFoldDB" id="A0A563DSE1"/>
<dbReference type="InterPro" id="IPR028082">
    <property type="entry name" value="Peripla_BP_I"/>
</dbReference>
<dbReference type="GO" id="GO:0000976">
    <property type="term" value="F:transcription cis-regulatory region binding"/>
    <property type="evidence" value="ECO:0007669"/>
    <property type="project" value="TreeGrafter"/>
</dbReference>
<dbReference type="Gene3D" id="1.10.260.40">
    <property type="entry name" value="lambda repressor-like DNA-binding domains"/>
    <property type="match status" value="1"/>
</dbReference>
<dbReference type="PROSITE" id="PS50932">
    <property type="entry name" value="HTH_LACI_2"/>
    <property type="match status" value="1"/>
</dbReference>
<protein>
    <submittedName>
        <fullName evidence="6">LacI family transcriptional regulator</fullName>
    </submittedName>
</protein>
<dbReference type="SUPFAM" id="SSF47413">
    <property type="entry name" value="lambda repressor-like DNA-binding domains"/>
    <property type="match status" value="1"/>
</dbReference>
<dbReference type="GO" id="GO:0003700">
    <property type="term" value="F:DNA-binding transcription factor activity"/>
    <property type="evidence" value="ECO:0007669"/>
    <property type="project" value="TreeGrafter"/>
</dbReference>
<evidence type="ECO:0000313" key="6">
    <source>
        <dbReference type="EMBL" id="TWP33178.1"/>
    </source>
</evidence>
<dbReference type="Gene3D" id="3.40.50.2300">
    <property type="match status" value="2"/>
</dbReference>
<keyword evidence="3" id="KW-0804">Transcription</keyword>
<dbReference type="OrthoDB" id="3227375at2"/>
<accession>A0A563DSE1</accession>
<dbReference type="PANTHER" id="PTHR30146">
    <property type="entry name" value="LACI-RELATED TRANSCRIPTIONAL REPRESSOR"/>
    <property type="match status" value="1"/>
</dbReference>
<evidence type="ECO:0000256" key="2">
    <source>
        <dbReference type="ARBA" id="ARBA00023125"/>
    </source>
</evidence>
<dbReference type="InterPro" id="IPR001387">
    <property type="entry name" value="Cro/C1-type_HTH"/>
</dbReference>
<proteinExistence type="predicted"/>
<reference evidence="6 7" key="2">
    <citation type="submission" date="2019-08" db="EMBL/GenBank/DDBJ databases">
        <title>Jejuicoccus antrihumi gen. nov., sp. nov., a new member of the family Dermacoccaceae isolated from a cave.</title>
        <authorList>
            <person name="Schumann P."/>
            <person name="Kim I.S."/>
        </authorList>
    </citation>
    <scope>NUCLEOTIDE SEQUENCE [LARGE SCALE GENOMIC DNA]</scope>
    <source>
        <strain evidence="6 7">C5-26</strain>
    </source>
</reference>